<reference evidence="2 3" key="1">
    <citation type="journal article" date="2019" name="Emerg. Microbes Infect.">
        <title>Comprehensive subspecies identification of 175 nontuberculous mycobacteria species based on 7547 genomic profiles.</title>
        <authorList>
            <person name="Matsumoto Y."/>
            <person name="Kinjo T."/>
            <person name="Motooka D."/>
            <person name="Nabeya D."/>
            <person name="Jung N."/>
            <person name="Uechi K."/>
            <person name="Horii T."/>
            <person name="Iida T."/>
            <person name="Fujita J."/>
            <person name="Nakamura S."/>
        </authorList>
    </citation>
    <scope>NUCLEOTIDE SEQUENCE [LARGE SCALE GENOMIC DNA]</scope>
    <source>
        <strain evidence="2 3">JCM 18538</strain>
    </source>
</reference>
<name>A0A7I7S7B5_9MYCO</name>
<feature type="chain" id="PRO_5029551233" evidence="1">
    <location>
        <begin position="28"/>
        <end position="105"/>
    </location>
</feature>
<accession>A0A7I7S7B5</accession>
<gene>
    <name evidence="2" type="ORF">MARA_53730</name>
</gene>
<dbReference type="RefSeq" id="WP_163923276.1">
    <property type="nucleotide sequence ID" value="NZ_AP022593.1"/>
</dbReference>
<dbReference type="EMBL" id="AP022593">
    <property type="protein sequence ID" value="BBY51905.1"/>
    <property type="molecule type" value="Genomic_DNA"/>
</dbReference>
<evidence type="ECO:0000313" key="2">
    <source>
        <dbReference type="EMBL" id="BBY51905.1"/>
    </source>
</evidence>
<dbReference type="Proteomes" id="UP000467428">
    <property type="component" value="Chromosome"/>
</dbReference>
<sequence>MRPSIILATLASAVAAVLLGPAAVANAEETAQQTISRLQDSGYTVNVDRVGSGRIDDCVVTGVRNPQTVTEYIRVHDGRNEDGSIDWELVPVIKSKSISVSLNCS</sequence>
<evidence type="ECO:0000313" key="3">
    <source>
        <dbReference type="Proteomes" id="UP000467428"/>
    </source>
</evidence>
<organism evidence="2 3">
    <name type="scientific">Mycolicibacterium arabiense</name>
    <dbReference type="NCBI Taxonomy" id="1286181"/>
    <lineage>
        <taxon>Bacteria</taxon>
        <taxon>Bacillati</taxon>
        <taxon>Actinomycetota</taxon>
        <taxon>Actinomycetes</taxon>
        <taxon>Mycobacteriales</taxon>
        <taxon>Mycobacteriaceae</taxon>
        <taxon>Mycolicibacterium</taxon>
    </lineage>
</organism>
<keyword evidence="1" id="KW-0732">Signal</keyword>
<keyword evidence="3" id="KW-1185">Reference proteome</keyword>
<dbReference type="KEGG" id="marz:MARA_53730"/>
<proteinExistence type="predicted"/>
<protein>
    <submittedName>
        <fullName evidence="2">Uncharacterized protein</fullName>
    </submittedName>
</protein>
<dbReference type="AlphaFoldDB" id="A0A7I7S7B5"/>
<evidence type="ECO:0000256" key="1">
    <source>
        <dbReference type="SAM" id="SignalP"/>
    </source>
</evidence>
<feature type="signal peptide" evidence="1">
    <location>
        <begin position="1"/>
        <end position="27"/>
    </location>
</feature>
<geneLocation type="plasmid" evidence="3">
    <name>pjcm18538 dna</name>
</geneLocation>